<evidence type="ECO:0000256" key="5">
    <source>
        <dbReference type="PROSITE-ProRule" id="PRU00042"/>
    </source>
</evidence>
<evidence type="ECO:0000259" key="8">
    <source>
        <dbReference type="PROSITE" id="PS50157"/>
    </source>
</evidence>
<organism evidence="9 10">
    <name type="scientific">Mucor saturninus</name>
    <dbReference type="NCBI Taxonomy" id="64648"/>
    <lineage>
        <taxon>Eukaryota</taxon>
        <taxon>Fungi</taxon>
        <taxon>Fungi incertae sedis</taxon>
        <taxon>Mucoromycota</taxon>
        <taxon>Mucoromycotina</taxon>
        <taxon>Mucoromycetes</taxon>
        <taxon>Mucorales</taxon>
        <taxon>Mucorineae</taxon>
        <taxon>Mucoraceae</taxon>
        <taxon>Mucor</taxon>
    </lineage>
</organism>
<dbReference type="GO" id="GO:0008270">
    <property type="term" value="F:zinc ion binding"/>
    <property type="evidence" value="ECO:0007669"/>
    <property type="project" value="UniProtKB-KW"/>
</dbReference>
<name>A0A8H7QTF1_9FUNG</name>
<dbReference type="GO" id="GO:0005634">
    <property type="term" value="C:nucleus"/>
    <property type="evidence" value="ECO:0007669"/>
    <property type="project" value="TreeGrafter"/>
</dbReference>
<evidence type="ECO:0000256" key="3">
    <source>
        <dbReference type="ARBA" id="ARBA00022771"/>
    </source>
</evidence>
<feature type="domain" description="C2H2-type" evidence="8">
    <location>
        <begin position="286"/>
        <end position="314"/>
    </location>
</feature>
<evidence type="ECO:0000256" key="1">
    <source>
        <dbReference type="ARBA" id="ARBA00022723"/>
    </source>
</evidence>
<dbReference type="PROSITE" id="PS00028">
    <property type="entry name" value="ZINC_FINGER_C2H2_1"/>
    <property type="match status" value="4"/>
</dbReference>
<dbReference type="PANTHER" id="PTHR24409:SF295">
    <property type="entry name" value="AZ2-RELATED"/>
    <property type="match status" value="1"/>
</dbReference>
<dbReference type="PROSITE" id="PS50157">
    <property type="entry name" value="ZINC_FINGER_C2H2_2"/>
    <property type="match status" value="2"/>
</dbReference>
<evidence type="ECO:0000313" key="10">
    <source>
        <dbReference type="Proteomes" id="UP000603453"/>
    </source>
</evidence>
<evidence type="ECO:0000256" key="4">
    <source>
        <dbReference type="ARBA" id="ARBA00022833"/>
    </source>
</evidence>
<evidence type="ECO:0000256" key="6">
    <source>
        <dbReference type="SAM" id="Coils"/>
    </source>
</evidence>
<keyword evidence="2" id="KW-0677">Repeat</keyword>
<dbReference type="InterPro" id="IPR013087">
    <property type="entry name" value="Znf_C2H2_type"/>
</dbReference>
<sequence length="456" mass="53060">MTITDANKRVILHDSLDTEMDIYMQYDEHPDRETNTFYDLRAAAHLSPLPDSNEYEDMDMVSEEESAFMDAKDEPVEIKQENLIEDLAIENSFDEDMTGVESTNGEQPSDEAMSPLESAPVNKVKKPVEKIVKVAERRSLTYAEMIKKVQRETDEIENKQKENREGETSIYSKSLYNFSQLPDVNDPNHHCRVCEITFSGQYTYGLHLIHMHNIPDGVVFKENIRTLHSELAHLQVILYCPNCNIKFSSYSTYMSHMSVFHTGRWPIPGRSSSNPYMMPDVNDKKFFCRVCRDHFHTKVTYQYHLICVHSMTRESVFLEETEATPEEQQTCDNCQKIFHTKDDHDQHRLQYHTNRVVRPTRRRRNPQPHLPPELDDPNFYCRTCDFAYKSLAGFEHHLKRKHNITARKVPSTPPPPATSTTETTIETVREPSRSRSSSPVVIITTRRRSPRLCKTL</sequence>
<feature type="region of interest" description="Disordered" evidence="7">
    <location>
        <begin position="97"/>
        <end position="117"/>
    </location>
</feature>
<keyword evidence="3 5" id="KW-0863">Zinc-finger</keyword>
<feature type="region of interest" description="Disordered" evidence="7">
    <location>
        <begin position="405"/>
        <end position="439"/>
    </location>
</feature>
<reference evidence="9" key="1">
    <citation type="submission" date="2020-12" db="EMBL/GenBank/DDBJ databases">
        <title>Metabolic potential, ecology and presence of endohyphal bacteria is reflected in genomic diversity of Mucoromycotina.</title>
        <authorList>
            <person name="Muszewska A."/>
            <person name="Okrasinska A."/>
            <person name="Steczkiewicz K."/>
            <person name="Drgas O."/>
            <person name="Orlowska M."/>
            <person name="Perlinska-Lenart U."/>
            <person name="Aleksandrzak-Piekarczyk T."/>
            <person name="Szatraj K."/>
            <person name="Zielenkiewicz U."/>
            <person name="Pilsyk S."/>
            <person name="Malc E."/>
            <person name="Mieczkowski P."/>
            <person name="Kruszewska J.S."/>
            <person name="Biernat P."/>
            <person name="Pawlowska J."/>
        </authorList>
    </citation>
    <scope>NUCLEOTIDE SEQUENCE</scope>
    <source>
        <strain evidence="9">WA0000017839</strain>
    </source>
</reference>
<feature type="domain" description="C2H2-type" evidence="8">
    <location>
        <begin position="238"/>
        <end position="266"/>
    </location>
</feature>
<dbReference type="GO" id="GO:0000981">
    <property type="term" value="F:DNA-binding transcription factor activity, RNA polymerase II-specific"/>
    <property type="evidence" value="ECO:0007669"/>
    <property type="project" value="TreeGrafter"/>
</dbReference>
<dbReference type="AlphaFoldDB" id="A0A8H7QTF1"/>
<dbReference type="OrthoDB" id="8922241at2759"/>
<keyword evidence="6" id="KW-0175">Coiled coil</keyword>
<comment type="caution">
    <text evidence="9">The sequence shown here is derived from an EMBL/GenBank/DDBJ whole genome shotgun (WGS) entry which is preliminary data.</text>
</comment>
<dbReference type="InterPro" id="IPR036236">
    <property type="entry name" value="Znf_C2H2_sf"/>
</dbReference>
<dbReference type="EMBL" id="JAEPRD010000129">
    <property type="protein sequence ID" value="KAG2197428.1"/>
    <property type="molecule type" value="Genomic_DNA"/>
</dbReference>
<dbReference type="GO" id="GO:0000977">
    <property type="term" value="F:RNA polymerase II transcription regulatory region sequence-specific DNA binding"/>
    <property type="evidence" value="ECO:0007669"/>
    <property type="project" value="TreeGrafter"/>
</dbReference>
<evidence type="ECO:0000256" key="2">
    <source>
        <dbReference type="ARBA" id="ARBA00022737"/>
    </source>
</evidence>
<accession>A0A8H7QTF1</accession>
<feature type="coiled-coil region" evidence="6">
    <location>
        <begin position="142"/>
        <end position="169"/>
    </location>
</feature>
<evidence type="ECO:0000256" key="7">
    <source>
        <dbReference type="SAM" id="MobiDB-lite"/>
    </source>
</evidence>
<keyword evidence="4" id="KW-0862">Zinc</keyword>
<evidence type="ECO:0000313" key="9">
    <source>
        <dbReference type="EMBL" id="KAG2197428.1"/>
    </source>
</evidence>
<keyword evidence="1" id="KW-0479">Metal-binding</keyword>
<keyword evidence="10" id="KW-1185">Reference proteome</keyword>
<protein>
    <recommendedName>
        <fullName evidence="8">C2H2-type domain-containing protein</fullName>
    </recommendedName>
</protein>
<gene>
    <name evidence="9" type="ORF">INT47_005681</name>
</gene>
<dbReference type="Proteomes" id="UP000603453">
    <property type="component" value="Unassembled WGS sequence"/>
</dbReference>
<dbReference type="SUPFAM" id="SSF57667">
    <property type="entry name" value="beta-beta-alpha zinc fingers"/>
    <property type="match status" value="1"/>
</dbReference>
<proteinExistence type="predicted"/>
<dbReference type="PANTHER" id="PTHR24409">
    <property type="entry name" value="ZINC FINGER PROTEIN 142"/>
    <property type="match status" value="1"/>
</dbReference>
<dbReference type="Gene3D" id="3.30.160.60">
    <property type="entry name" value="Classic Zinc Finger"/>
    <property type="match status" value="1"/>
</dbReference>
<dbReference type="SMART" id="SM00355">
    <property type="entry name" value="ZnF_C2H2"/>
    <property type="match status" value="5"/>
</dbReference>